<protein>
    <submittedName>
        <fullName evidence="2">Uncharacterized protein</fullName>
    </submittedName>
</protein>
<keyword evidence="1" id="KW-1133">Transmembrane helix</keyword>
<evidence type="ECO:0000313" key="3">
    <source>
        <dbReference type="Proteomes" id="UP000015105"/>
    </source>
</evidence>
<name>A0A453H219_AEGTS</name>
<accession>A0A453H219</accession>
<evidence type="ECO:0000256" key="1">
    <source>
        <dbReference type="SAM" id="Phobius"/>
    </source>
</evidence>
<evidence type="ECO:0000313" key="2">
    <source>
        <dbReference type="EnsemblPlants" id="AET4Gv20031400.5"/>
    </source>
</evidence>
<reference evidence="3" key="2">
    <citation type="journal article" date="2017" name="Nat. Plants">
        <title>The Aegilops tauschii genome reveals multiple impacts of transposons.</title>
        <authorList>
            <person name="Zhao G."/>
            <person name="Zou C."/>
            <person name="Li K."/>
            <person name="Wang K."/>
            <person name="Li T."/>
            <person name="Gao L."/>
            <person name="Zhang X."/>
            <person name="Wang H."/>
            <person name="Yang Z."/>
            <person name="Liu X."/>
            <person name="Jiang W."/>
            <person name="Mao L."/>
            <person name="Kong X."/>
            <person name="Jiao Y."/>
            <person name="Jia J."/>
        </authorList>
    </citation>
    <scope>NUCLEOTIDE SEQUENCE [LARGE SCALE GENOMIC DNA]</scope>
    <source>
        <strain evidence="3">cv. AL8/78</strain>
    </source>
</reference>
<dbReference type="Gramene" id="AET4Gv20031400.5">
    <property type="protein sequence ID" value="AET4Gv20031400.5"/>
    <property type="gene ID" value="AET4Gv20031400"/>
</dbReference>
<keyword evidence="1" id="KW-0472">Membrane</keyword>
<dbReference type="EnsemblPlants" id="AET4Gv20031400.5">
    <property type="protein sequence ID" value="AET4Gv20031400.5"/>
    <property type="gene ID" value="AET4Gv20031400"/>
</dbReference>
<reference evidence="3" key="1">
    <citation type="journal article" date="2014" name="Science">
        <title>Ancient hybridizations among the ancestral genomes of bread wheat.</title>
        <authorList>
            <consortium name="International Wheat Genome Sequencing Consortium,"/>
            <person name="Marcussen T."/>
            <person name="Sandve S.R."/>
            <person name="Heier L."/>
            <person name="Spannagl M."/>
            <person name="Pfeifer M."/>
            <person name="Jakobsen K.S."/>
            <person name="Wulff B.B."/>
            <person name="Steuernagel B."/>
            <person name="Mayer K.F."/>
            <person name="Olsen O.A."/>
        </authorList>
    </citation>
    <scope>NUCLEOTIDE SEQUENCE [LARGE SCALE GENOMIC DNA]</scope>
    <source>
        <strain evidence="3">cv. AL8/78</strain>
    </source>
</reference>
<sequence length="58" mass="6604">AVSFNLCLLAICNANLYCWLCCSYFCTQRTDTILYLLAILDMLVCSCYTSTMSYIYSS</sequence>
<reference evidence="2" key="3">
    <citation type="journal article" date="2017" name="Nature">
        <title>Genome sequence of the progenitor of the wheat D genome Aegilops tauschii.</title>
        <authorList>
            <person name="Luo M.C."/>
            <person name="Gu Y.Q."/>
            <person name="Puiu D."/>
            <person name="Wang H."/>
            <person name="Twardziok S.O."/>
            <person name="Deal K.R."/>
            <person name="Huo N."/>
            <person name="Zhu T."/>
            <person name="Wang L."/>
            <person name="Wang Y."/>
            <person name="McGuire P.E."/>
            <person name="Liu S."/>
            <person name="Long H."/>
            <person name="Ramasamy R.K."/>
            <person name="Rodriguez J.C."/>
            <person name="Van S.L."/>
            <person name="Yuan L."/>
            <person name="Wang Z."/>
            <person name="Xia Z."/>
            <person name="Xiao L."/>
            <person name="Anderson O.D."/>
            <person name="Ouyang S."/>
            <person name="Liang Y."/>
            <person name="Zimin A.V."/>
            <person name="Pertea G."/>
            <person name="Qi P."/>
            <person name="Bennetzen J.L."/>
            <person name="Dai X."/>
            <person name="Dawson M.W."/>
            <person name="Muller H.G."/>
            <person name="Kugler K."/>
            <person name="Rivarola-Duarte L."/>
            <person name="Spannagl M."/>
            <person name="Mayer K.F.X."/>
            <person name="Lu F.H."/>
            <person name="Bevan M.W."/>
            <person name="Leroy P."/>
            <person name="Li P."/>
            <person name="You F.M."/>
            <person name="Sun Q."/>
            <person name="Liu Z."/>
            <person name="Lyons E."/>
            <person name="Wicker T."/>
            <person name="Salzberg S.L."/>
            <person name="Devos K.M."/>
            <person name="Dvorak J."/>
        </authorList>
    </citation>
    <scope>NUCLEOTIDE SEQUENCE [LARGE SCALE GENOMIC DNA]</scope>
    <source>
        <strain evidence="2">cv. AL8/78</strain>
    </source>
</reference>
<feature type="transmembrane region" description="Helical" evidence="1">
    <location>
        <begin position="6"/>
        <end position="26"/>
    </location>
</feature>
<dbReference type="AlphaFoldDB" id="A0A453H219"/>
<dbReference type="Proteomes" id="UP000015105">
    <property type="component" value="Chromosome 4D"/>
</dbReference>
<reference evidence="2" key="5">
    <citation type="journal article" date="2021" name="G3 (Bethesda)">
        <title>Aegilops tauschii genome assembly Aet v5.0 features greater sequence contiguity and improved annotation.</title>
        <authorList>
            <person name="Wang L."/>
            <person name="Zhu T."/>
            <person name="Rodriguez J.C."/>
            <person name="Deal K.R."/>
            <person name="Dubcovsky J."/>
            <person name="McGuire P.E."/>
            <person name="Lux T."/>
            <person name="Spannagl M."/>
            <person name="Mayer K.F.X."/>
            <person name="Baldrich P."/>
            <person name="Meyers B.C."/>
            <person name="Huo N."/>
            <person name="Gu Y.Q."/>
            <person name="Zhou H."/>
            <person name="Devos K.M."/>
            <person name="Bennetzen J.L."/>
            <person name="Unver T."/>
            <person name="Budak H."/>
            <person name="Gulick P.J."/>
            <person name="Galiba G."/>
            <person name="Kalapos B."/>
            <person name="Nelson D.R."/>
            <person name="Li P."/>
            <person name="You F.M."/>
            <person name="Luo M.C."/>
            <person name="Dvorak J."/>
        </authorList>
    </citation>
    <scope>NUCLEOTIDE SEQUENCE [LARGE SCALE GENOMIC DNA]</scope>
    <source>
        <strain evidence="2">cv. AL8/78</strain>
    </source>
</reference>
<keyword evidence="3" id="KW-1185">Reference proteome</keyword>
<feature type="transmembrane region" description="Helical" evidence="1">
    <location>
        <begin position="33"/>
        <end position="56"/>
    </location>
</feature>
<proteinExistence type="predicted"/>
<keyword evidence="1" id="KW-0812">Transmembrane</keyword>
<organism evidence="2 3">
    <name type="scientific">Aegilops tauschii subsp. strangulata</name>
    <name type="common">Goatgrass</name>
    <dbReference type="NCBI Taxonomy" id="200361"/>
    <lineage>
        <taxon>Eukaryota</taxon>
        <taxon>Viridiplantae</taxon>
        <taxon>Streptophyta</taxon>
        <taxon>Embryophyta</taxon>
        <taxon>Tracheophyta</taxon>
        <taxon>Spermatophyta</taxon>
        <taxon>Magnoliopsida</taxon>
        <taxon>Liliopsida</taxon>
        <taxon>Poales</taxon>
        <taxon>Poaceae</taxon>
        <taxon>BOP clade</taxon>
        <taxon>Pooideae</taxon>
        <taxon>Triticodae</taxon>
        <taxon>Triticeae</taxon>
        <taxon>Triticinae</taxon>
        <taxon>Aegilops</taxon>
    </lineage>
</organism>
<reference evidence="2" key="4">
    <citation type="submission" date="2019-03" db="UniProtKB">
        <authorList>
            <consortium name="EnsemblPlants"/>
        </authorList>
    </citation>
    <scope>IDENTIFICATION</scope>
</reference>